<dbReference type="Proteomes" id="UP000008710">
    <property type="component" value="Chromosome"/>
</dbReference>
<evidence type="ECO:0000313" key="2">
    <source>
        <dbReference type="EMBL" id="ABG98807.1"/>
    </source>
</evidence>
<dbReference type="AlphaFoldDB" id="Q0S0X9"/>
<protein>
    <submittedName>
        <fullName evidence="2">Uncharacterized protein</fullName>
    </submittedName>
</protein>
<proteinExistence type="predicted"/>
<reference evidence="3" key="1">
    <citation type="journal article" date="2006" name="Proc. Natl. Acad. Sci. U.S.A.">
        <title>The complete genome of Rhodococcus sp. RHA1 provides insights into a catabolic powerhouse.</title>
        <authorList>
            <person name="McLeod M.P."/>
            <person name="Warren R.L."/>
            <person name="Hsiao W.W.L."/>
            <person name="Araki N."/>
            <person name="Myhre M."/>
            <person name="Fernandes C."/>
            <person name="Miyazawa D."/>
            <person name="Wong W."/>
            <person name="Lillquist A.L."/>
            <person name="Wang D."/>
            <person name="Dosanjh M."/>
            <person name="Hara H."/>
            <person name="Petrescu A."/>
            <person name="Morin R.D."/>
            <person name="Yang G."/>
            <person name="Stott J.M."/>
            <person name="Schein J.E."/>
            <person name="Shin H."/>
            <person name="Smailus D."/>
            <person name="Siddiqui A.S."/>
            <person name="Marra M.A."/>
            <person name="Jones S.J.M."/>
            <person name="Holt R."/>
            <person name="Brinkman F.S.L."/>
            <person name="Miyauchi K."/>
            <person name="Fukuda M."/>
            <person name="Davies J.E."/>
            <person name="Mohn W.W."/>
            <person name="Eltis L.D."/>
        </authorList>
    </citation>
    <scope>NUCLEOTIDE SEQUENCE [LARGE SCALE GENOMIC DNA]</scope>
    <source>
        <strain evidence="3">RHA1</strain>
    </source>
</reference>
<feature type="region of interest" description="Disordered" evidence="1">
    <location>
        <begin position="36"/>
        <end position="72"/>
    </location>
</feature>
<dbReference type="HOGENOM" id="CLU_2143890_0_0_11"/>
<gene>
    <name evidence="2" type="ordered locus">RHA1_ro07041</name>
</gene>
<sequence>MEWSALTNSVFTVPQDVRLTAHHLLTEDCAAIPAVQRLPDSGHSGAEPSLAKAARRPHPRQPGEHRRGRATAFGVWSPPAGIILLRTALTRFTRNRLRHRAHEWRQLDTTPR</sequence>
<dbReference type="EMBL" id="CP000431">
    <property type="protein sequence ID" value="ABG98807.1"/>
    <property type="molecule type" value="Genomic_DNA"/>
</dbReference>
<dbReference type="KEGG" id="rha:RHA1_ro07041"/>
<evidence type="ECO:0000256" key="1">
    <source>
        <dbReference type="SAM" id="MobiDB-lite"/>
    </source>
</evidence>
<organism evidence="2 3">
    <name type="scientific">Rhodococcus jostii (strain RHA1)</name>
    <dbReference type="NCBI Taxonomy" id="101510"/>
    <lineage>
        <taxon>Bacteria</taxon>
        <taxon>Bacillati</taxon>
        <taxon>Actinomycetota</taxon>
        <taxon>Actinomycetes</taxon>
        <taxon>Mycobacteriales</taxon>
        <taxon>Nocardiaceae</taxon>
        <taxon>Rhodococcus</taxon>
    </lineage>
</organism>
<name>Q0S0X9_RHOJR</name>
<accession>Q0S0X9</accession>
<evidence type="ECO:0000313" key="3">
    <source>
        <dbReference type="Proteomes" id="UP000008710"/>
    </source>
</evidence>